<dbReference type="InterPro" id="IPR004045">
    <property type="entry name" value="Glutathione_S-Trfase_N"/>
</dbReference>
<dbReference type="Proteomes" id="UP000005615">
    <property type="component" value="Unassembled WGS sequence"/>
</dbReference>
<dbReference type="AlphaFoldDB" id="F3KY65"/>
<dbReference type="Pfam" id="PF13409">
    <property type="entry name" value="GST_N_2"/>
    <property type="match status" value="1"/>
</dbReference>
<dbReference type="InterPro" id="IPR036249">
    <property type="entry name" value="Thioredoxin-like_sf"/>
</dbReference>
<evidence type="ECO:0000313" key="3">
    <source>
        <dbReference type="Proteomes" id="UP000005615"/>
    </source>
</evidence>
<dbReference type="eggNOG" id="COG0625">
    <property type="taxonomic scope" value="Bacteria"/>
</dbReference>
<organism evidence="2 3">
    <name type="scientific">Aequoribacter fuscus</name>
    <dbReference type="NCBI Taxonomy" id="2518989"/>
    <lineage>
        <taxon>Bacteria</taxon>
        <taxon>Pseudomonadati</taxon>
        <taxon>Pseudomonadota</taxon>
        <taxon>Gammaproteobacteria</taxon>
        <taxon>Cellvibrionales</taxon>
        <taxon>Halieaceae</taxon>
        <taxon>Aequoribacter</taxon>
    </lineage>
</organism>
<dbReference type="GO" id="GO:0005737">
    <property type="term" value="C:cytoplasm"/>
    <property type="evidence" value="ECO:0007669"/>
    <property type="project" value="TreeGrafter"/>
</dbReference>
<evidence type="ECO:0000259" key="1">
    <source>
        <dbReference type="Pfam" id="PF13409"/>
    </source>
</evidence>
<dbReference type="GO" id="GO:0016740">
    <property type="term" value="F:transferase activity"/>
    <property type="evidence" value="ECO:0007669"/>
    <property type="project" value="UniProtKB-KW"/>
</dbReference>
<dbReference type="CDD" id="cd03196">
    <property type="entry name" value="GST_C_5"/>
    <property type="match status" value="1"/>
</dbReference>
<dbReference type="SUPFAM" id="SSF47616">
    <property type="entry name" value="GST C-terminal domain-like"/>
    <property type="match status" value="1"/>
</dbReference>
<gene>
    <name evidence="2" type="ORF">IMCC3088_795</name>
</gene>
<dbReference type="EMBL" id="AEIG01000001">
    <property type="protein sequence ID" value="EGG30987.1"/>
    <property type="molecule type" value="Genomic_DNA"/>
</dbReference>
<name>F3KY65_9GAMM</name>
<dbReference type="PANTHER" id="PTHR43968">
    <property type="match status" value="1"/>
</dbReference>
<evidence type="ECO:0000313" key="2">
    <source>
        <dbReference type="EMBL" id="EGG30987.1"/>
    </source>
</evidence>
<dbReference type="Pfam" id="PF13410">
    <property type="entry name" value="GST_C_2"/>
    <property type="match status" value="1"/>
</dbReference>
<keyword evidence="3" id="KW-1185">Reference proteome</keyword>
<protein>
    <submittedName>
        <fullName evidence="2">Glutathione S-transferase domain protein</fullName>
    </submittedName>
</protein>
<feature type="domain" description="GST N-terminal" evidence="1">
    <location>
        <begin position="11"/>
        <end position="53"/>
    </location>
</feature>
<accession>F3KY65</accession>
<dbReference type="Gene3D" id="1.20.1050.10">
    <property type="match status" value="1"/>
</dbReference>
<dbReference type="Gene3D" id="3.40.30.10">
    <property type="entry name" value="Glutaredoxin"/>
    <property type="match status" value="1"/>
</dbReference>
<keyword evidence="2" id="KW-0808">Transferase</keyword>
<proteinExistence type="predicted"/>
<dbReference type="PANTHER" id="PTHR43968:SF6">
    <property type="entry name" value="GLUTATHIONE S-TRANSFERASE OMEGA"/>
    <property type="match status" value="1"/>
</dbReference>
<reference evidence="2 3" key="1">
    <citation type="journal article" date="2011" name="J. Bacteriol.">
        <title>Genome sequence of strain IMCC3088, a proteorhodopsin-containing marine bacterium belonging to the OM60/NOR5 clade.</title>
        <authorList>
            <person name="Jang Y."/>
            <person name="Oh H.M."/>
            <person name="Kang I."/>
            <person name="Lee K."/>
            <person name="Yang S.J."/>
            <person name="Cho J.C."/>
        </authorList>
    </citation>
    <scope>NUCLEOTIDE SEQUENCE [LARGE SCALE GENOMIC DNA]</scope>
    <source>
        <strain evidence="2 3">IMCC3088</strain>
    </source>
</reference>
<comment type="caution">
    <text evidence="2">The sequence shown here is derived from an EMBL/GenBank/DDBJ whole genome shotgun (WGS) entry which is preliminary data.</text>
</comment>
<dbReference type="SUPFAM" id="SSF52833">
    <property type="entry name" value="Thioredoxin-like"/>
    <property type="match status" value="1"/>
</dbReference>
<dbReference type="InterPro" id="IPR050983">
    <property type="entry name" value="GST_Omega/HSP26"/>
</dbReference>
<dbReference type="STRING" id="2518989.IMCC3088_795"/>
<sequence length="189" mass="21710">MALYQARVTLTLIEVELKNKPAAMLTLSPKGTVPVLALPTGEVLDESRDILFWALAQADHDGWLAPGPEYIEALIDECDQVFKPWLDRYKYHVGYPEHSPEYYRSQALRTLNAWDARLQASEFLLGPKPSAADVALFPFVRQFANVDRAWFDSQQDLQALRHWLSFWLEHPTFVAVMDKRLEFSFSEAP</sequence>
<dbReference type="InterPro" id="IPR036282">
    <property type="entry name" value="Glutathione-S-Trfase_C_sf"/>
</dbReference>